<dbReference type="RefSeq" id="WP_338398454.1">
    <property type="nucleotide sequence ID" value="NZ_AP025293.1"/>
</dbReference>
<gene>
    <name evidence="1" type="ORF">PEPS_29050</name>
</gene>
<protein>
    <recommendedName>
        <fullName evidence="3">Lipoprotein</fullName>
    </recommendedName>
</protein>
<proteinExistence type="predicted"/>
<accession>A0ABM7VI28</accession>
<name>A0ABM7VI28_9BACT</name>
<keyword evidence="1" id="KW-0614">Plasmid</keyword>
<keyword evidence="2" id="KW-1185">Reference proteome</keyword>
<dbReference type="EMBL" id="AP025293">
    <property type="protein sequence ID" value="BDD00625.1"/>
    <property type="molecule type" value="Genomic_DNA"/>
</dbReference>
<organism evidence="1 2">
    <name type="scientific">Persicobacter psychrovividus</name>
    <dbReference type="NCBI Taxonomy" id="387638"/>
    <lineage>
        <taxon>Bacteria</taxon>
        <taxon>Pseudomonadati</taxon>
        <taxon>Bacteroidota</taxon>
        <taxon>Cytophagia</taxon>
        <taxon>Cytophagales</taxon>
        <taxon>Persicobacteraceae</taxon>
        <taxon>Persicobacter</taxon>
    </lineage>
</organism>
<evidence type="ECO:0000313" key="2">
    <source>
        <dbReference type="Proteomes" id="UP001354989"/>
    </source>
</evidence>
<dbReference type="PROSITE" id="PS51257">
    <property type="entry name" value="PROKAR_LIPOPROTEIN"/>
    <property type="match status" value="1"/>
</dbReference>
<geneLocation type="plasmid" evidence="1 2">
    <name>pPP1</name>
</geneLocation>
<evidence type="ECO:0000313" key="1">
    <source>
        <dbReference type="EMBL" id="BDD00625.1"/>
    </source>
</evidence>
<reference evidence="1 2" key="1">
    <citation type="submission" date="2021-12" db="EMBL/GenBank/DDBJ databases">
        <title>Genome sequencing of bacteria with rrn-lacking chromosome and rrn-plasmid.</title>
        <authorList>
            <person name="Anda M."/>
            <person name="Iwasaki W."/>
        </authorList>
    </citation>
    <scope>NUCLEOTIDE SEQUENCE [LARGE SCALE GENOMIC DNA]</scope>
    <source>
        <strain evidence="1 2">NBRC 101262</strain>
        <plasmid evidence="1 2">pPP1</plasmid>
    </source>
</reference>
<evidence type="ECO:0008006" key="3">
    <source>
        <dbReference type="Google" id="ProtNLM"/>
    </source>
</evidence>
<dbReference type="Proteomes" id="UP001354989">
    <property type="component" value="Plasmid pPP1"/>
</dbReference>
<sequence>MYFKHLTYHFGVIMLLFGCAVSQESNEPLPCKDIANCIPVDAELGQQTEITDPQGNIYQIGFDQVSANNQDSYIIKKDPSGQQLWKHYYDQSPVDSKGLMISIDSNEQLWAIFTVDGGSYDEGYLTKNHVETDAFKQVYASSYGNGGGPRVVVLARIHPSSGKIIKGTFLTARLNSGKTNGFNITKMGFSNGHVALLAETAAWPPGAGRQYQKMADITDADRIDNAFHLYYEVATSLDAIESAKLIRE</sequence>